<accession>A0AAV4F5Y4</accession>
<name>A0AAV4F5Y4_9GAST</name>
<evidence type="ECO:0000256" key="1">
    <source>
        <dbReference type="SAM" id="MobiDB-lite"/>
    </source>
</evidence>
<reference evidence="2 3" key="1">
    <citation type="journal article" date="2021" name="Elife">
        <title>Chloroplast acquisition without the gene transfer in kleptoplastic sea slugs, Plakobranchus ocellatus.</title>
        <authorList>
            <person name="Maeda T."/>
            <person name="Takahashi S."/>
            <person name="Yoshida T."/>
            <person name="Shimamura S."/>
            <person name="Takaki Y."/>
            <person name="Nagai Y."/>
            <person name="Toyoda A."/>
            <person name="Suzuki Y."/>
            <person name="Arimoto A."/>
            <person name="Ishii H."/>
            <person name="Satoh N."/>
            <person name="Nishiyama T."/>
            <person name="Hasebe M."/>
            <person name="Maruyama T."/>
            <person name="Minagawa J."/>
            <person name="Obokata J."/>
            <person name="Shigenobu S."/>
        </authorList>
    </citation>
    <scope>NUCLEOTIDE SEQUENCE [LARGE SCALE GENOMIC DNA]</scope>
</reference>
<keyword evidence="3" id="KW-1185">Reference proteome</keyword>
<evidence type="ECO:0000313" key="3">
    <source>
        <dbReference type="Proteomes" id="UP000762676"/>
    </source>
</evidence>
<feature type="compositionally biased region" description="Polar residues" evidence="1">
    <location>
        <begin position="27"/>
        <end position="42"/>
    </location>
</feature>
<dbReference type="Proteomes" id="UP000762676">
    <property type="component" value="Unassembled WGS sequence"/>
</dbReference>
<feature type="compositionally biased region" description="Low complexity" evidence="1">
    <location>
        <begin position="61"/>
        <end position="70"/>
    </location>
</feature>
<sequence>MELDVSKIKRTQPLALKTKPSEKSNERQNSFATKNSFSVNRNSAKRQGESYVERLAKSRARNSASNSSKAQSNTLEDDCLEPEAMHFAQFVRKHSYANKELWSDTDFTRNASQLHSALADLVSADIRQSPQRSMSFASTPLSINENRKTRRVYSPLEQVEVNDADFDSDGDEKTKTIAKEDIVSLYERACRMAGITSSSRIARELANSRVFLDYAALNTQDIKAVCVALLVSCLACYSDCA</sequence>
<feature type="region of interest" description="Disordered" evidence="1">
    <location>
        <begin position="1"/>
        <end position="77"/>
    </location>
</feature>
<evidence type="ECO:0000313" key="2">
    <source>
        <dbReference type="EMBL" id="GFR68637.1"/>
    </source>
</evidence>
<feature type="compositionally biased region" description="Basic and acidic residues" evidence="1">
    <location>
        <begin position="46"/>
        <end position="56"/>
    </location>
</feature>
<dbReference type="AlphaFoldDB" id="A0AAV4F5Y4"/>
<comment type="caution">
    <text evidence="2">The sequence shown here is derived from an EMBL/GenBank/DDBJ whole genome shotgun (WGS) entry which is preliminary data.</text>
</comment>
<protein>
    <submittedName>
        <fullName evidence="2">Uncharacterized protein</fullName>
    </submittedName>
</protein>
<dbReference type="EMBL" id="BMAT01011213">
    <property type="protein sequence ID" value="GFR68637.1"/>
    <property type="molecule type" value="Genomic_DNA"/>
</dbReference>
<proteinExistence type="predicted"/>
<gene>
    <name evidence="2" type="ORF">ElyMa_005613400</name>
</gene>
<organism evidence="2 3">
    <name type="scientific">Elysia marginata</name>
    <dbReference type="NCBI Taxonomy" id="1093978"/>
    <lineage>
        <taxon>Eukaryota</taxon>
        <taxon>Metazoa</taxon>
        <taxon>Spiralia</taxon>
        <taxon>Lophotrochozoa</taxon>
        <taxon>Mollusca</taxon>
        <taxon>Gastropoda</taxon>
        <taxon>Heterobranchia</taxon>
        <taxon>Euthyneura</taxon>
        <taxon>Panpulmonata</taxon>
        <taxon>Sacoglossa</taxon>
        <taxon>Placobranchoidea</taxon>
        <taxon>Plakobranchidae</taxon>
        <taxon>Elysia</taxon>
    </lineage>
</organism>